<keyword evidence="14" id="KW-1185">Reference proteome</keyword>
<reference evidence="13 14" key="1">
    <citation type="submission" date="2020-08" db="EMBL/GenBank/DDBJ databases">
        <title>Sequencing the genomes of 1000 actinobacteria strains.</title>
        <authorList>
            <person name="Klenk H.-P."/>
        </authorList>
    </citation>
    <scope>NUCLEOTIDE SEQUENCE [LARGE SCALE GENOMIC DNA]</scope>
    <source>
        <strain evidence="13 14">DSM 45913</strain>
    </source>
</reference>
<feature type="region of interest" description="Disordered" evidence="9">
    <location>
        <begin position="282"/>
        <end position="362"/>
    </location>
</feature>
<keyword evidence="10" id="KW-0812">Transmembrane</keyword>
<evidence type="ECO:0000256" key="8">
    <source>
        <dbReference type="ARBA" id="ARBA00048679"/>
    </source>
</evidence>
<evidence type="ECO:0000256" key="9">
    <source>
        <dbReference type="SAM" id="MobiDB-lite"/>
    </source>
</evidence>
<feature type="domain" description="PASTA" evidence="12">
    <location>
        <begin position="406"/>
        <end position="474"/>
    </location>
</feature>
<organism evidence="13 14">
    <name type="scientific">Nonomuraea muscovyensis</name>
    <dbReference type="NCBI Taxonomy" id="1124761"/>
    <lineage>
        <taxon>Bacteria</taxon>
        <taxon>Bacillati</taxon>
        <taxon>Actinomycetota</taxon>
        <taxon>Actinomycetes</taxon>
        <taxon>Streptosporangiales</taxon>
        <taxon>Streptosporangiaceae</taxon>
        <taxon>Nonomuraea</taxon>
    </lineage>
</organism>
<comment type="caution">
    <text evidence="13">The sequence shown here is derived from an EMBL/GenBank/DDBJ whole genome shotgun (WGS) entry which is preliminary data.</text>
</comment>
<evidence type="ECO:0000259" key="12">
    <source>
        <dbReference type="PROSITE" id="PS51178"/>
    </source>
</evidence>
<feature type="domain" description="PASTA" evidence="12">
    <location>
        <begin position="540"/>
        <end position="605"/>
    </location>
</feature>
<dbReference type="SUPFAM" id="SSF54184">
    <property type="entry name" value="Penicillin-binding protein 2x (pbp-2x), c-terminal domain"/>
    <property type="match status" value="1"/>
</dbReference>
<dbReference type="Pfam" id="PF03793">
    <property type="entry name" value="PASTA"/>
    <property type="match status" value="4"/>
</dbReference>
<protein>
    <recommendedName>
        <fullName evidence="1">non-specific serine/threonine protein kinase</fullName>
        <ecNumber evidence="1">2.7.11.1</ecNumber>
    </recommendedName>
</protein>
<evidence type="ECO:0000313" key="13">
    <source>
        <dbReference type="EMBL" id="MBB6344082.1"/>
    </source>
</evidence>
<evidence type="ECO:0000259" key="11">
    <source>
        <dbReference type="PROSITE" id="PS50011"/>
    </source>
</evidence>
<proteinExistence type="predicted"/>
<dbReference type="EC" id="2.7.11.1" evidence="1"/>
<keyword evidence="10" id="KW-1133">Transmembrane helix</keyword>
<dbReference type="InterPro" id="IPR005543">
    <property type="entry name" value="PASTA_dom"/>
</dbReference>
<dbReference type="PROSITE" id="PS50011">
    <property type="entry name" value="PROTEIN_KINASE_DOM"/>
    <property type="match status" value="1"/>
</dbReference>
<dbReference type="GO" id="GO:0005524">
    <property type="term" value="F:ATP binding"/>
    <property type="evidence" value="ECO:0007669"/>
    <property type="project" value="UniProtKB-KW"/>
</dbReference>
<dbReference type="SMART" id="SM00740">
    <property type="entry name" value="PASTA"/>
    <property type="match status" value="4"/>
</dbReference>
<evidence type="ECO:0000256" key="10">
    <source>
        <dbReference type="SAM" id="Phobius"/>
    </source>
</evidence>
<dbReference type="Gene3D" id="1.10.510.10">
    <property type="entry name" value="Transferase(Phosphotransferase) domain 1"/>
    <property type="match status" value="1"/>
</dbReference>
<keyword evidence="2" id="KW-0723">Serine/threonine-protein kinase</keyword>
<dbReference type="PANTHER" id="PTHR43289:SF34">
    <property type="entry name" value="SERINE_THREONINE-PROTEIN KINASE YBDM-RELATED"/>
    <property type="match status" value="1"/>
</dbReference>
<dbReference type="Proteomes" id="UP000583800">
    <property type="component" value="Unassembled WGS sequence"/>
</dbReference>
<feature type="compositionally biased region" description="Low complexity" evidence="9">
    <location>
        <begin position="293"/>
        <end position="312"/>
    </location>
</feature>
<evidence type="ECO:0000256" key="7">
    <source>
        <dbReference type="ARBA" id="ARBA00047899"/>
    </source>
</evidence>
<keyword evidence="6" id="KW-0067">ATP-binding</keyword>
<dbReference type="InterPro" id="IPR008271">
    <property type="entry name" value="Ser/Thr_kinase_AS"/>
</dbReference>
<feature type="domain" description="Protein kinase" evidence="11">
    <location>
        <begin position="18"/>
        <end position="281"/>
    </location>
</feature>
<accession>A0A7X0BW98</accession>
<dbReference type="GO" id="GO:0004674">
    <property type="term" value="F:protein serine/threonine kinase activity"/>
    <property type="evidence" value="ECO:0007669"/>
    <property type="project" value="UniProtKB-KW"/>
</dbReference>
<dbReference type="InterPro" id="IPR011009">
    <property type="entry name" value="Kinase-like_dom_sf"/>
</dbReference>
<evidence type="ECO:0000256" key="6">
    <source>
        <dbReference type="ARBA" id="ARBA00022840"/>
    </source>
</evidence>
<dbReference type="AlphaFoldDB" id="A0A7X0BW98"/>
<keyword evidence="10" id="KW-0472">Membrane</keyword>
<dbReference type="PANTHER" id="PTHR43289">
    <property type="entry name" value="MITOGEN-ACTIVATED PROTEIN KINASE KINASE KINASE 20-RELATED"/>
    <property type="match status" value="1"/>
</dbReference>
<dbReference type="CDD" id="cd14014">
    <property type="entry name" value="STKc_PknB_like"/>
    <property type="match status" value="1"/>
</dbReference>
<dbReference type="Gene3D" id="3.30.200.20">
    <property type="entry name" value="Phosphorylase Kinase, domain 1"/>
    <property type="match status" value="1"/>
</dbReference>
<dbReference type="Gene3D" id="3.30.10.20">
    <property type="match status" value="4"/>
</dbReference>
<dbReference type="GO" id="GO:0045717">
    <property type="term" value="P:negative regulation of fatty acid biosynthetic process"/>
    <property type="evidence" value="ECO:0007669"/>
    <property type="project" value="UniProtKB-ARBA"/>
</dbReference>
<dbReference type="SMART" id="SM00220">
    <property type="entry name" value="S_TKc"/>
    <property type="match status" value="1"/>
</dbReference>
<keyword evidence="4" id="KW-0547">Nucleotide-binding</keyword>
<evidence type="ECO:0000256" key="1">
    <source>
        <dbReference type="ARBA" id="ARBA00012513"/>
    </source>
</evidence>
<evidence type="ECO:0000256" key="2">
    <source>
        <dbReference type="ARBA" id="ARBA00022527"/>
    </source>
</evidence>
<evidence type="ECO:0000256" key="4">
    <source>
        <dbReference type="ARBA" id="ARBA00022741"/>
    </source>
</evidence>
<keyword evidence="5 13" id="KW-0418">Kinase</keyword>
<comment type="catalytic activity">
    <reaction evidence="8">
        <text>L-seryl-[protein] + ATP = O-phospho-L-seryl-[protein] + ADP + H(+)</text>
        <dbReference type="Rhea" id="RHEA:17989"/>
        <dbReference type="Rhea" id="RHEA-COMP:9863"/>
        <dbReference type="Rhea" id="RHEA-COMP:11604"/>
        <dbReference type="ChEBI" id="CHEBI:15378"/>
        <dbReference type="ChEBI" id="CHEBI:29999"/>
        <dbReference type="ChEBI" id="CHEBI:30616"/>
        <dbReference type="ChEBI" id="CHEBI:83421"/>
        <dbReference type="ChEBI" id="CHEBI:456216"/>
        <dbReference type="EC" id="2.7.11.1"/>
    </reaction>
</comment>
<evidence type="ECO:0000256" key="3">
    <source>
        <dbReference type="ARBA" id="ARBA00022679"/>
    </source>
</evidence>
<sequence>MDTTTADALVGRLLDGRYRIESRIARGGMATVYLALDVRLDRTVALKVMHRSLAEDPSFVRRFIGEAKSVASLSHPNVVAVFDQGTDGDVVYLSMEYVPGRTLRDILRERGRLPAREALEMVIPVLAALGAAHQAGMVHRDVKPENVLLTADGRVKVVDFGLARAIEASGQTRTGMMIGTIGYMSPEQVTTGAADARSDVYSTGIMLFELVTGQPPYDGQTPMSVAYRHVHDTVPAPSSLVPEVPPQVDALVAQATAREPGDRPADATAMLVAAVETHRLLPRLTDPAASRTQHSQPYRQQPPSSPSQASPSQPYPSQPHSAPQYPSQPHSGAHSLPQQAPQPTRTMPATGAGPAAGLPGHTLVQPRAEAPAPQGRRRVLRSTWVLVALAAVMVVAIAATGVYFSQTRSVTVPSGLVGKNVVVAEQNLTSRGFKVRQAPGQYDENVAEGLVLSTDPVSGKEVDTGTTVTLVPSLGPKRVLVPKVQGLTESDARLAIAKAGLTVGTVRRLPSQQVERGAVIRTSPQVGEKVREGSKVGVFVSAGLVMPDVAGMTKNEAAAYLQEQGFQVQVNEVDDDAEPCTVIAQSPTAKTEVDKGSMAMVTVARCTDDFWGWFNRGDEDDEARDDQQFALVPQVMGKNVNDAKQELEQLGFKVKIRRLGNGGVVRFQRPLPNSERPPGSLVILWH</sequence>
<gene>
    <name evidence="13" type="ORF">FHU36_000591</name>
</gene>
<dbReference type="InterPro" id="IPR000719">
    <property type="entry name" value="Prot_kinase_dom"/>
</dbReference>
<evidence type="ECO:0000313" key="14">
    <source>
        <dbReference type="Proteomes" id="UP000583800"/>
    </source>
</evidence>
<dbReference type="EMBL" id="JACHJB010000001">
    <property type="protein sequence ID" value="MBB6344082.1"/>
    <property type="molecule type" value="Genomic_DNA"/>
</dbReference>
<dbReference type="CDD" id="cd06577">
    <property type="entry name" value="PASTA_pknB"/>
    <property type="match status" value="3"/>
</dbReference>
<feature type="compositionally biased region" description="Low complexity" evidence="9">
    <location>
        <begin position="318"/>
        <end position="331"/>
    </location>
</feature>
<dbReference type="NCBIfam" id="NF033483">
    <property type="entry name" value="PknB_PASTA_kin"/>
    <property type="match status" value="1"/>
</dbReference>
<feature type="transmembrane region" description="Helical" evidence="10">
    <location>
        <begin position="384"/>
        <end position="404"/>
    </location>
</feature>
<keyword evidence="3 13" id="KW-0808">Transferase</keyword>
<dbReference type="SUPFAM" id="SSF56112">
    <property type="entry name" value="Protein kinase-like (PK-like)"/>
    <property type="match status" value="1"/>
</dbReference>
<dbReference type="PROSITE" id="PS51178">
    <property type="entry name" value="PASTA"/>
    <property type="match status" value="2"/>
</dbReference>
<evidence type="ECO:0000256" key="5">
    <source>
        <dbReference type="ARBA" id="ARBA00022777"/>
    </source>
</evidence>
<dbReference type="PROSITE" id="PS00108">
    <property type="entry name" value="PROTEIN_KINASE_ST"/>
    <property type="match status" value="1"/>
</dbReference>
<dbReference type="RefSeq" id="WP_185082262.1">
    <property type="nucleotide sequence ID" value="NZ_JACHJB010000001.1"/>
</dbReference>
<name>A0A7X0BW98_9ACTN</name>
<feature type="compositionally biased region" description="Low complexity" evidence="9">
    <location>
        <begin position="343"/>
        <end position="362"/>
    </location>
</feature>
<dbReference type="FunFam" id="1.10.510.10:FF:000021">
    <property type="entry name" value="Serine/threonine protein kinase"/>
    <property type="match status" value="1"/>
</dbReference>
<dbReference type="FunFam" id="3.30.200.20:FF:000035">
    <property type="entry name" value="Serine/threonine protein kinase Stk1"/>
    <property type="match status" value="1"/>
</dbReference>
<comment type="catalytic activity">
    <reaction evidence="7">
        <text>L-threonyl-[protein] + ATP = O-phospho-L-threonyl-[protein] + ADP + H(+)</text>
        <dbReference type="Rhea" id="RHEA:46608"/>
        <dbReference type="Rhea" id="RHEA-COMP:11060"/>
        <dbReference type="Rhea" id="RHEA-COMP:11605"/>
        <dbReference type="ChEBI" id="CHEBI:15378"/>
        <dbReference type="ChEBI" id="CHEBI:30013"/>
        <dbReference type="ChEBI" id="CHEBI:30616"/>
        <dbReference type="ChEBI" id="CHEBI:61977"/>
        <dbReference type="ChEBI" id="CHEBI:456216"/>
        <dbReference type="EC" id="2.7.11.1"/>
    </reaction>
</comment>
<dbReference type="Pfam" id="PF00069">
    <property type="entry name" value="Pkinase"/>
    <property type="match status" value="1"/>
</dbReference>